<evidence type="ECO:0000256" key="2">
    <source>
        <dbReference type="ARBA" id="ARBA00022490"/>
    </source>
</evidence>
<feature type="repeat" description="TPR" evidence="6">
    <location>
        <begin position="244"/>
        <end position="277"/>
    </location>
</feature>
<dbReference type="PANTHER" id="PTHR46630">
    <property type="entry name" value="TETRATRICOPEPTIDE REPEAT PROTEIN 29"/>
    <property type="match status" value="1"/>
</dbReference>
<dbReference type="RefSeq" id="WP_377713015.1">
    <property type="nucleotide sequence ID" value="NZ_JBHTJM010000002.1"/>
</dbReference>
<organism evidence="9 10">
    <name type="scientific">Pseudofulvibacter geojedonensis</name>
    <dbReference type="NCBI Taxonomy" id="1123758"/>
    <lineage>
        <taxon>Bacteria</taxon>
        <taxon>Pseudomonadati</taxon>
        <taxon>Bacteroidota</taxon>
        <taxon>Flavobacteriia</taxon>
        <taxon>Flavobacteriales</taxon>
        <taxon>Flavobacteriaceae</taxon>
        <taxon>Pseudofulvibacter</taxon>
    </lineage>
</organism>
<evidence type="ECO:0000256" key="6">
    <source>
        <dbReference type="PROSITE-ProRule" id="PRU00339"/>
    </source>
</evidence>
<evidence type="ECO:0000256" key="7">
    <source>
        <dbReference type="SAM" id="Phobius"/>
    </source>
</evidence>
<comment type="caution">
    <text evidence="9">The sequence shown here is derived from an EMBL/GenBank/DDBJ whole genome shotgun (WGS) entry which is preliminary data.</text>
</comment>
<keyword evidence="7" id="KW-1133">Transmembrane helix</keyword>
<dbReference type="Gene3D" id="1.25.40.10">
    <property type="entry name" value="Tetratricopeptide repeat domain"/>
    <property type="match status" value="2"/>
</dbReference>
<evidence type="ECO:0000256" key="3">
    <source>
        <dbReference type="ARBA" id="ARBA00022737"/>
    </source>
</evidence>
<comment type="subcellular location">
    <subcellularLocation>
        <location evidence="1">Cytoplasm</location>
    </subcellularLocation>
</comment>
<keyword evidence="7" id="KW-0812">Transmembrane</keyword>
<accession>A0ABW3HZW3</accession>
<evidence type="ECO:0000313" key="10">
    <source>
        <dbReference type="Proteomes" id="UP001596997"/>
    </source>
</evidence>
<dbReference type="InterPro" id="IPR000792">
    <property type="entry name" value="Tscrpt_reg_LuxR_C"/>
</dbReference>
<evidence type="ECO:0000256" key="4">
    <source>
        <dbReference type="ARBA" id="ARBA00022803"/>
    </source>
</evidence>
<dbReference type="SMART" id="SM00028">
    <property type="entry name" value="TPR"/>
    <property type="match status" value="6"/>
</dbReference>
<gene>
    <name evidence="9" type="ORF">ACFQ1O_02620</name>
</gene>
<reference evidence="10" key="1">
    <citation type="journal article" date="2019" name="Int. J. Syst. Evol. Microbiol.">
        <title>The Global Catalogue of Microorganisms (GCM) 10K type strain sequencing project: providing services to taxonomists for standard genome sequencing and annotation.</title>
        <authorList>
            <consortium name="The Broad Institute Genomics Platform"/>
            <consortium name="The Broad Institute Genome Sequencing Center for Infectious Disease"/>
            <person name="Wu L."/>
            <person name="Ma J."/>
        </authorList>
    </citation>
    <scope>NUCLEOTIDE SEQUENCE [LARGE SCALE GENOMIC DNA]</scope>
    <source>
        <strain evidence="10">CCUG 62114</strain>
    </source>
</reference>
<evidence type="ECO:0000313" key="9">
    <source>
        <dbReference type="EMBL" id="MFD0962892.1"/>
    </source>
</evidence>
<dbReference type="PROSITE" id="PS50043">
    <property type="entry name" value="HTH_LUXR_2"/>
    <property type="match status" value="1"/>
</dbReference>
<feature type="domain" description="HTH luxR-type" evidence="8">
    <location>
        <begin position="574"/>
        <end position="638"/>
    </location>
</feature>
<dbReference type="InterPro" id="IPR051476">
    <property type="entry name" value="Bac_ResReg_Asp_Phosphatase"/>
</dbReference>
<protein>
    <submittedName>
        <fullName evidence="9">Tetratricopeptide repeat protein</fullName>
    </submittedName>
</protein>
<keyword evidence="10" id="KW-1185">Reference proteome</keyword>
<name>A0ABW3HZW3_9FLAO</name>
<dbReference type="InterPro" id="IPR011990">
    <property type="entry name" value="TPR-like_helical_dom_sf"/>
</dbReference>
<feature type="transmembrane region" description="Helical" evidence="7">
    <location>
        <begin position="443"/>
        <end position="463"/>
    </location>
</feature>
<sequence length="638" mass="75000">MRPKYINLLLLFLILFIYKVYSQKATLDSLRYNYTVSNNSNKRVRSLLDIANYYKPISLDSVIFYSKEIKKNNKLEESNPLNIERLLLEGHIAARTNNDSLFFNIIDKALELAIKNNEIILEGRSYYEKATFYYEKSNFSKVLEFSLKAENTFNKTDSIFLIKIRNLDHIAFFNLEFENYEKTLEYLNKVIELTKNSNFPKSEAHAYSSLACVYSEMGNHNKALKYINIAKEKFKQIADENGNSMVIHNTGILYFNKGEYNKAKNIFEKTINTPLSKRTGNNIEGYLYLAKIALHNKDYEIALNKLNYAEEASNNILRKDLYPKILIEKAKVYHSNGSPKEALRILNKVIKLPHKNYFKEDLRNAYLLKSNIYNSLENDKEELLAYKSYVNLKDEYQRKNNFYNIEFLKFTFEQELSNKEIAEQKRIIKSLEEKDKIKTKNNLILIIGTLIIIIFSIISFFRYKKINRLNKKRWDAERKVTELEQEQLIIEQKQLELNANARKKQLTDFAIHIAEKNELLEKIKDQIVNANLDGNNASIRSLLLFINEDIKKNKEKSQLYTNVEKNNDAFYNNLSINYPDLTEKEKKIASLIRLGYSSKQISDQLNVAKVSVNNYRSMLRKKLNLDRTQNLVEFIKNI</sequence>
<dbReference type="Pfam" id="PF00196">
    <property type="entry name" value="GerE"/>
    <property type="match status" value="1"/>
</dbReference>
<dbReference type="InterPro" id="IPR019734">
    <property type="entry name" value="TPR_rpt"/>
</dbReference>
<dbReference type="SUPFAM" id="SSF48452">
    <property type="entry name" value="TPR-like"/>
    <property type="match status" value="2"/>
</dbReference>
<evidence type="ECO:0000256" key="1">
    <source>
        <dbReference type="ARBA" id="ARBA00004496"/>
    </source>
</evidence>
<evidence type="ECO:0000259" key="8">
    <source>
        <dbReference type="PROSITE" id="PS50043"/>
    </source>
</evidence>
<keyword evidence="4 6" id="KW-0802">TPR repeat</keyword>
<dbReference type="SUPFAM" id="SSF46894">
    <property type="entry name" value="C-terminal effector domain of the bipartite response regulators"/>
    <property type="match status" value="1"/>
</dbReference>
<keyword evidence="2" id="KW-0963">Cytoplasm</keyword>
<dbReference type="InterPro" id="IPR036388">
    <property type="entry name" value="WH-like_DNA-bd_sf"/>
</dbReference>
<proteinExistence type="inferred from homology"/>
<dbReference type="Pfam" id="PF13424">
    <property type="entry name" value="TPR_12"/>
    <property type="match status" value="1"/>
</dbReference>
<dbReference type="InterPro" id="IPR016032">
    <property type="entry name" value="Sig_transdc_resp-reg_C-effctor"/>
</dbReference>
<evidence type="ECO:0000256" key="5">
    <source>
        <dbReference type="ARBA" id="ARBA00038253"/>
    </source>
</evidence>
<dbReference type="EMBL" id="JBHTJM010000002">
    <property type="protein sequence ID" value="MFD0962892.1"/>
    <property type="molecule type" value="Genomic_DNA"/>
</dbReference>
<keyword evidence="7" id="KW-0472">Membrane</keyword>
<dbReference type="Proteomes" id="UP001596997">
    <property type="component" value="Unassembled WGS sequence"/>
</dbReference>
<dbReference type="PROSITE" id="PS50005">
    <property type="entry name" value="TPR"/>
    <property type="match status" value="1"/>
</dbReference>
<dbReference type="SMART" id="SM00421">
    <property type="entry name" value="HTH_LUXR"/>
    <property type="match status" value="1"/>
</dbReference>
<keyword evidence="3" id="KW-0677">Repeat</keyword>
<comment type="similarity">
    <text evidence="5">Belongs to the Rap family.</text>
</comment>
<dbReference type="PANTHER" id="PTHR46630:SF1">
    <property type="entry name" value="TETRATRICOPEPTIDE REPEAT PROTEIN 29"/>
    <property type="match status" value="1"/>
</dbReference>
<dbReference type="Gene3D" id="1.10.10.10">
    <property type="entry name" value="Winged helix-like DNA-binding domain superfamily/Winged helix DNA-binding domain"/>
    <property type="match status" value="1"/>
</dbReference>